<name>A0ABT9ZAG2_9BACI</name>
<proteinExistence type="predicted"/>
<evidence type="ECO:0000313" key="1">
    <source>
        <dbReference type="EMBL" id="MDQ0229227.1"/>
    </source>
</evidence>
<dbReference type="Proteomes" id="UP001234495">
    <property type="component" value="Unassembled WGS sequence"/>
</dbReference>
<reference evidence="1 2" key="1">
    <citation type="submission" date="2023-07" db="EMBL/GenBank/DDBJ databases">
        <title>Genomic Encyclopedia of Type Strains, Phase IV (KMG-IV): sequencing the most valuable type-strain genomes for metagenomic binning, comparative biology and taxonomic classification.</title>
        <authorList>
            <person name="Goeker M."/>
        </authorList>
    </citation>
    <scope>NUCLEOTIDE SEQUENCE [LARGE SCALE GENOMIC DNA]</scope>
    <source>
        <strain evidence="1 2">DSM 29005</strain>
    </source>
</reference>
<accession>A0ABT9ZAG2</accession>
<evidence type="ECO:0000313" key="2">
    <source>
        <dbReference type="Proteomes" id="UP001234495"/>
    </source>
</evidence>
<keyword evidence="2" id="KW-1185">Reference proteome</keyword>
<dbReference type="EMBL" id="JAUSUD010000001">
    <property type="protein sequence ID" value="MDQ0229227.1"/>
    <property type="molecule type" value="Genomic_DNA"/>
</dbReference>
<sequence>MKDNHEKVHSGFEIEINAPYSLNYLIYVQNIFLNSRNQDRKIPLFPYVDSSKWGILDGEFEQTFKEVWEETFNNNLNGMYDHNGILDSDKALFQKLFENNETGVFGYLESVKSYLAWWDGIYGQIAIEGIFDEDRMNKIYKELSKSINSDKRLKIDLIYDRPILIGQSVGSWYAILTIQDVFTFRYEQRPEVISKLLKCCGVN</sequence>
<dbReference type="RefSeq" id="WP_307336541.1">
    <property type="nucleotide sequence ID" value="NZ_JAUSUD010000001.1"/>
</dbReference>
<comment type="caution">
    <text evidence="1">The sequence shown here is derived from an EMBL/GenBank/DDBJ whole genome shotgun (WGS) entry which is preliminary data.</text>
</comment>
<protein>
    <submittedName>
        <fullName evidence="1">Uncharacterized protein</fullName>
    </submittedName>
</protein>
<gene>
    <name evidence="1" type="ORF">J2S19_000477</name>
</gene>
<organism evidence="1 2">
    <name type="scientific">Metabacillus malikii</name>
    <dbReference type="NCBI Taxonomy" id="1504265"/>
    <lineage>
        <taxon>Bacteria</taxon>
        <taxon>Bacillati</taxon>
        <taxon>Bacillota</taxon>
        <taxon>Bacilli</taxon>
        <taxon>Bacillales</taxon>
        <taxon>Bacillaceae</taxon>
        <taxon>Metabacillus</taxon>
    </lineage>
</organism>